<dbReference type="Pfam" id="PF02893">
    <property type="entry name" value="GRAM"/>
    <property type="match status" value="1"/>
</dbReference>
<evidence type="ECO:0000313" key="4">
    <source>
        <dbReference type="Proteomes" id="UP000673552"/>
    </source>
</evidence>
<feature type="region of interest" description="Disordered" evidence="1">
    <location>
        <begin position="176"/>
        <end position="305"/>
    </location>
</feature>
<dbReference type="GO" id="GO:0140268">
    <property type="term" value="C:endoplasmic reticulum-plasma membrane contact site"/>
    <property type="evidence" value="ECO:0007669"/>
    <property type="project" value="TreeGrafter"/>
</dbReference>
<dbReference type="GeneID" id="92513935"/>
<dbReference type="InterPro" id="IPR011993">
    <property type="entry name" value="PH-like_dom_sf"/>
</dbReference>
<dbReference type="EMBL" id="JAFEUZ010000030">
    <property type="protein sequence ID" value="KAG5472491.1"/>
    <property type="molecule type" value="Genomic_DNA"/>
</dbReference>
<evidence type="ECO:0000256" key="1">
    <source>
        <dbReference type="SAM" id="MobiDB-lite"/>
    </source>
</evidence>
<dbReference type="Proteomes" id="UP000673552">
    <property type="component" value="Unassembled WGS sequence"/>
</dbReference>
<dbReference type="InterPro" id="IPR051482">
    <property type="entry name" value="Cholesterol_transport"/>
</dbReference>
<dbReference type="GO" id="GO:0032366">
    <property type="term" value="P:intracellular sterol transport"/>
    <property type="evidence" value="ECO:0007669"/>
    <property type="project" value="TreeGrafter"/>
</dbReference>
<dbReference type="GO" id="GO:0005789">
    <property type="term" value="C:endoplasmic reticulum membrane"/>
    <property type="evidence" value="ECO:0007669"/>
    <property type="project" value="TreeGrafter"/>
</dbReference>
<name>A0A836KFU6_9TRYP</name>
<evidence type="ECO:0000259" key="2">
    <source>
        <dbReference type="SMART" id="SM00568"/>
    </source>
</evidence>
<dbReference type="AlphaFoldDB" id="A0A836KFU6"/>
<dbReference type="SMART" id="SM00568">
    <property type="entry name" value="GRAM"/>
    <property type="match status" value="1"/>
</dbReference>
<gene>
    <name evidence="3" type="ORF">LSCM1_03890</name>
</gene>
<proteinExistence type="predicted"/>
<dbReference type="InterPro" id="IPR004182">
    <property type="entry name" value="GRAM"/>
</dbReference>
<dbReference type="GO" id="GO:0005886">
    <property type="term" value="C:plasma membrane"/>
    <property type="evidence" value="ECO:0007669"/>
    <property type="project" value="TreeGrafter"/>
</dbReference>
<dbReference type="KEGG" id="lmat:92513935"/>
<organism evidence="3 4">
    <name type="scientific">Leishmania martiniquensis</name>
    <dbReference type="NCBI Taxonomy" id="1580590"/>
    <lineage>
        <taxon>Eukaryota</taxon>
        <taxon>Discoba</taxon>
        <taxon>Euglenozoa</taxon>
        <taxon>Kinetoplastea</taxon>
        <taxon>Metakinetoplastina</taxon>
        <taxon>Trypanosomatida</taxon>
        <taxon>Trypanosomatidae</taxon>
        <taxon>Leishmaniinae</taxon>
        <taxon>Leishmania</taxon>
    </lineage>
</organism>
<evidence type="ECO:0000313" key="3">
    <source>
        <dbReference type="EMBL" id="KAG5472491.1"/>
    </source>
</evidence>
<reference evidence="4" key="2">
    <citation type="journal article" date="2021" name="Sci. Data">
        <title>Chromosome-scale genome sequencing, assembly and annotation of six genomes from subfamily Leishmaniinae.</title>
        <authorList>
            <person name="Almutairi H."/>
            <person name="Urbaniak M.D."/>
            <person name="Bates M.D."/>
            <person name="Jariyapan N."/>
            <person name="Kwakye-Nuako G."/>
            <person name="Thomaz Soccol V."/>
            <person name="Al-Salem W.S."/>
            <person name="Dillon R.J."/>
            <person name="Bates P.A."/>
            <person name="Gatherer D."/>
        </authorList>
    </citation>
    <scope>NUCLEOTIDE SEQUENCE [LARGE SCALE GENOMIC DNA]</scope>
</reference>
<dbReference type="PANTHER" id="PTHR23319">
    <property type="entry name" value="GRAM DOMAIN CONTAINING 1B, ISOFORM E"/>
    <property type="match status" value="1"/>
</dbReference>
<dbReference type="GO" id="GO:0032934">
    <property type="term" value="F:sterol binding"/>
    <property type="evidence" value="ECO:0007669"/>
    <property type="project" value="TreeGrafter"/>
</dbReference>
<reference evidence="4" key="1">
    <citation type="journal article" date="2021" name="Microbiol. Resour. Announc.">
        <title>LGAAP: Leishmaniinae Genome Assembly and Annotation Pipeline.</title>
        <authorList>
            <person name="Almutairi H."/>
            <person name="Urbaniak M.D."/>
            <person name="Bates M.D."/>
            <person name="Jariyapan N."/>
            <person name="Kwakye-Nuako G."/>
            <person name="Thomaz-Soccol V."/>
            <person name="Al-Salem W.S."/>
            <person name="Dillon R.J."/>
            <person name="Bates P.A."/>
            <person name="Gatherer D."/>
        </authorList>
    </citation>
    <scope>NUCLEOTIDE SEQUENCE [LARGE SCALE GENOMIC DNA]</scope>
</reference>
<sequence>MVTKSRSPAEIQKSLLQQVQSISAHTRGISNDLALMSQGLRDGMQANTGPTTDLLAVATQLSSSTMTACANLSSCLSDLVSMGEAMAPVLAAQPEAAAALLLNFFSTFVTQMGAFYKEMNAWWDKGCQSFGLGKTAFFRESPLSRMTPAARTVSEPSAPTGAMPAAGVECGASATAAASTGKAGRRTKTGLLEGDEAAREAPQQRGERSETAPTAAAPKREKRRSATPVAAAEKAPVTALATRTTKLPRENSDTPLSSRSSLGSAEDTMAALAAAAESGAQTAAPRRSQKNASLSVNPGADAPSELTPEELNALAQSEPPYLLLTSTLEEALGAVFTASRPNVFSNLASFTYDEPVSTYYVRLVRPGSLAYFVYCNYVCADADTQADFLCDVLETDCAEVDPFASPDGEVIADDASDLSTMPACAWSIGSSEDNDRRLYTMYALIQQPPQIGPTAIIQDSLNMGAVRDEVLHMVTLVDGAPDFARVTCMVHSEARTAEVPNQKQAAIISFSRSGFAQAGFVEVPESEVEEAVSCMRQKRESSVKAKMTLFPKQERDATATFQPSVQLAFLDQPAGDTGISLGGVARGAVQGGYEVLKAPFAVGRAVGGALLDVTGVTGAVRNNIEGVFRKAFPDLVGEKLVDSFNCAWVERSMLKQGYLFITPHWLCFQSTLAAAKFSVEYDEIKDILKSKSAKMFGNAIEVKTHLNDSIVLTSFLRRDQAYNVLMHQWLKQ</sequence>
<feature type="domain" description="GRAM" evidence="2">
    <location>
        <begin position="626"/>
        <end position="691"/>
    </location>
</feature>
<feature type="compositionally biased region" description="Low complexity" evidence="1">
    <location>
        <begin position="270"/>
        <end position="284"/>
    </location>
</feature>
<dbReference type="GO" id="GO:0120015">
    <property type="term" value="F:sterol transfer activity"/>
    <property type="evidence" value="ECO:0007669"/>
    <property type="project" value="TreeGrafter"/>
</dbReference>
<feature type="compositionally biased region" description="Polar residues" evidence="1">
    <location>
        <begin position="253"/>
        <end position="263"/>
    </location>
</feature>
<protein>
    <recommendedName>
        <fullName evidence="2">GRAM domain-containing protein</fullName>
    </recommendedName>
</protein>
<dbReference type="Gene3D" id="2.30.29.30">
    <property type="entry name" value="Pleckstrin-homology domain (PH domain)/Phosphotyrosine-binding domain (PTB)"/>
    <property type="match status" value="1"/>
</dbReference>
<dbReference type="OrthoDB" id="2162691at2759"/>
<keyword evidence="4" id="KW-1185">Reference proteome</keyword>
<dbReference type="PANTHER" id="PTHR23319:SF4">
    <property type="entry name" value="GRAM DOMAIN CONTAINING 1B, ISOFORM E"/>
    <property type="match status" value="1"/>
</dbReference>
<comment type="caution">
    <text evidence="3">The sequence shown here is derived from an EMBL/GenBank/DDBJ whole genome shotgun (WGS) entry which is preliminary data.</text>
</comment>
<accession>A0A836KFU6</accession>
<dbReference type="RefSeq" id="XP_067176791.1">
    <property type="nucleotide sequence ID" value="XM_067321423.1"/>
</dbReference>